<sequence length="109" mass="11810">MSYVIEVPVDGGEAVRVEVSEETDGIVRVARPGQVAAVAQESLQQSLDRIRPVAAAVWEKLRHLPQTPDRVCVEFGIKLSAEAGVIVARGATEANFVVTLEWCRDPGDK</sequence>
<dbReference type="Pfam" id="PF19493">
    <property type="entry name" value="Trypco1"/>
    <property type="match status" value="1"/>
</dbReference>
<evidence type="ECO:0000259" key="1">
    <source>
        <dbReference type="Pfam" id="PF19493"/>
    </source>
</evidence>
<gene>
    <name evidence="2" type="ORF">ACIP2Z_37675</name>
</gene>
<dbReference type="Proteomes" id="UP001617511">
    <property type="component" value="Unassembled WGS sequence"/>
</dbReference>
<evidence type="ECO:0000313" key="2">
    <source>
        <dbReference type="EMBL" id="MFJ4084662.1"/>
    </source>
</evidence>
<dbReference type="InterPro" id="IPR045794">
    <property type="entry name" value="Trypco1"/>
</dbReference>
<dbReference type="EMBL" id="JBIVGG010000020">
    <property type="protein sequence ID" value="MFJ4084662.1"/>
    <property type="molecule type" value="Genomic_DNA"/>
</dbReference>
<evidence type="ECO:0000313" key="3">
    <source>
        <dbReference type="Proteomes" id="UP001617511"/>
    </source>
</evidence>
<protein>
    <submittedName>
        <fullName evidence="2">CU044_2847 family protein</fullName>
    </submittedName>
</protein>
<keyword evidence="3" id="KW-1185">Reference proteome</keyword>
<name>A0ABW8FRD9_9ACTN</name>
<feature type="domain" description="Trypsin-co-occurring" evidence="1">
    <location>
        <begin position="7"/>
        <end position="103"/>
    </location>
</feature>
<dbReference type="RefSeq" id="WP_402076121.1">
    <property type="nucleotide sequence ID" value="NZ_JBIVGG010000020.1"/>
</dbReference>
<comment type="caution">
    <text evidence="2">The sequence shown here is derived from an EMBL/GenBank/DDBJ whole genome shotgun (WGS) entry which is preliminary data.</text>
</comment>
<organism evidence="2 3">
    <name type="scientific">Streptomyces iakyrus</name>
    <dbReference type="NCBI Taxonomy" id="68219"/>
    <lineage>
        <taxon>Bacteria</taxon>
        <taxon>Bacillati</taxon>
        <taxon>Actinomycetota</taxon>
        <taxon>Actinomycetes</taxon>
        <taxon>Kitasatosporales</taxon>
        <taxon>Streptomycetaceae</taxon>
        <taxon>Streptomyces</taxon>
    </lineage>
</organism>
<accession>A0ABW8FRD9</accession>
<reference evidence="2 3" key="1">
    <citation type="submission" date="2024-10" db="EMBL/GenBank/DDBJ databases">
        <title>The Natural Products Discovery Center: Release of the First 8490 Sequenced Strains for Exploring Actinobacteria Biosynthetic Diversity.</title>
        <authorList>
            <person name="Kalkreuter E."/>
            <person name="Kautsar S.A."/>
            <person name="Yang D."/>
            <person name="Bader C.D."/>
            <person name="Teijaro C.N."/>
            <person name="Fluegel L."/>
            <person name="Davis C.M."/>
            <person name="Simpson J.R."/>
            <person name="Lauterbach L."/>
            <person name="Steele A.D."/>
            <person name="Gui C."/>
            <person name="Meng S."/>
            <person name="Li G."/>
            <person name="Viehrig K."/>
            <person name="Ye F."/>
            <person name="Su P."/>
            <person name="Kiefer A.F."/>
            <person name="Nichols A."/>
            <person name="Cepeda A.J."/>
            <person name="Yan W."/>
            <person name="Fan B."/>
            <person name="Jiang Y."/>
            <person name="Adhikari A."/>
            <person name="Zheng C.-J."/>
            <person name="Schuster L."/>
            <person name="Cowan T.M."/>
            <person name="Smanski M.J."/>
            <person name="Chevrette M.G."/>
            <person name="De Carvalho L.P.S."/>
            <person name="Shen B."/>
        </authorList>
    </citation>
    <scope>NUCLEOTIDE SEQUENCE [LARGE SCALE GENOMIC DNA]</scope>
    <source>
        <strain evidence="2 3">NPDC089932</strain>
    </source>
</reference>
<proteinExistence type="predicted"/>
<dbReference type="NCBIfam" id="NF041216">
    <property type="entry name" value="CU044_2847_fam"/>
    <property type="match status" value="1"/>
</dbReference>